<evidence type="ECO:0008006" key="4">
    <source>
        <dbReference type="Google" id="ProtNLM"/>
    </source>
</evidence>
<dbReference type="RefSeq" id="WP_069727075.1">
    <property type="nucleotide sequence ID" value="NZ_MDCO01000012.1"/>
</dbReference>
<dbReference type="AlphaFoldDB" id="A0A1E5NCF0"/>
<feature type="coiled-coil region" evidence="1">
    <location>
        <begin position="24"/>
        <end position="51"/>
    </location>
</feature>
<evidence type="ECO:0000313" key="2">
    <source>
        <dbReference type="EMBL" id="OEJ13767.1"/>
    </source>
</evidence>
<reference evidence="2 3" key="1">
    <citation type="submission" date="2016-08" db="EMBL/GenBank/DDBJ databases">
        <title>Characterization and recognition of Brachyspira hampsonii sp. nov., a novel intestinal spirochete that is pathogenic to pigs.</title>
        <authorList>
            <person name="Mirajkar N."/>
            <person name="La T."/>
            <person name="Phillips N."/>
            <person name="Hampson D."/>
            <person name="Gebhart C."/>
        </authorList>
    </citation>
    <scope>NUCLEOTIDE SEQUENCE [LARGE SCALE GENOMIC DNA]</scope>
    <source>
        <strain evidence="2 3">P280/1</strain>
    </source>
</reference>
<gene>
    <name evidence="2" type="ORF">BFL38_03195</name>
</gene>
<comment type="caution">
    <text evidence="2">The sequence shown here is derived from an EMBL/GenBank/DDBJ whole genome shotgun (WGS) entry which is preliminary data.</text>
</comment>
<protein>
    <recommendedName>
        <fullName evidence="4">NGG1p interacting factor NIF3</fullName>
    </recommendedName>
</protein>
<proteinExistence type="predicted"/>
<dbReference type="InterPro" id="IPR036069">
    <property type="entry name" value="DUF34/NIF3_sf"/>
</dbReference>
<dbReference type="SUPFAM" id="SSF102705">
    <property type="entry name" value="NIF3 (NGG1p interacting factor 3)-like"/>
    <property type="match status" value="1"/>
</dbReference>
<sequence>MSLKINDFYRAAIDCAIDADPRGRETVEKELSSIKKNYDKLDEKNREYFDKDTLFNPYSDTRILNIAEDKDIKKILCGIDMQTAELLLADRLNEKNYNIDLVITHHPNGYGFVNFYDVIAMQAEKNALHDVAVNVSEGLTNKRLNEVSRSVFSSNHYRDVDCARLLKLNYMCMHTVADNFVESFLTEKIKKENPYTLSDIIDILYTIDEYKISAKRFNPPKIFNGSNKSKVGKFIADMTGGASFDVGMIEALSKAGVSTILMMNISDRLLDECRKYYINVVCAGHISSDSLGINLLFKAIKDKTKEDFEIIPASGYIFVEK</sequence>
<name>A0A1E5NCF0_9SPIR</name>
<accession>A0A1E5NCF0</accession>
<dbReference type="EMBL" id="MDCO01000012">
    <property type="protein sequence ID" value="OEJ13767.1"/>
    <property type="molecule type" value="Genomic_DNA"/>
</dbReference>
<keyword evidence="1" id="KW-0175">Coiled coil</keyword>
<evidence type="ECO:0000313" key="3">
    <source>
        <dbReference type="Proteomes" id="UP000095247"/>
    </source>
</evidence>
<organism evidence="2 3">
    <name type="scientific">Brachyspira hampsonii</name>
    <dbReference type="NCBI Taxonomy" id="1287055"/>
    <lineage>
        <taxon>Bacteria</taxon>
        <taxon>Pseudomonadati</taxon>
        <taxon>Spirochaetota</taxon>
        <taxon>Spirochaetia</taxon>
        <taxon>Brachyspirales</taxon>
        <taxon>Brachyspiraceae</taxon>
        <taxon>Brachyspira</taxon>
    </lineage>
</organism>
<evidence type="ECO:0000256" key="1">
    <source>
        <dbReference type="SAM" id="Coils"/>
    </source>
</evidence>
<dbReference type="Proteomes" id="UP000095247">
    <property type="component" value="Unassembled WGS sequence"/>
</dbReference>